<dbReference type="EMBL" id="JMTB01000105">
    <property type="protein sequence ID" value="KFC01028.1"/>
    <property type="molecule type" value="Genomic_DNA"/>
</dbReference>
<keyword evidence="2" id="KW-1185">Reference proteome</keyword>
<name>A0A084ZU83_9ENTR</name>
<accession>A0A084ZU83</accession>
<protein>
    <submittedName>
        <fullName evidence="1">BssR family biofilm regulator</fullName>
    </submittedName>
</protein>
<dbReference type="Pfam" id="PF10799">
    <property type="entry name" value="YliH"/>
    <property type="match status" value="1"/>
</dbReference>
<dbReference type="AlphaFoldDB" id="A0A084ZU83"/>
<sequence>MSVGRLKRNMMKKLINARSDLDAYLQLRKAKGYMSVSENDHLRENLFELCKEMINEIVPLRKSLTREERDTLRQAGEAVASAAICLMTGHRDCPLYITVNVETLERCLETLTSSIQKLDAVSSHAHV</sequence>
<comment type="caution">
    <text evidence="1">The sequence shown here is derived from an EMBL/GenBank/DDBJ whole genome shotgun (WGS) entry which is preliminary data.</text>
</comment>
<organism evidence="1 2">
    <name type="scientific">Trabulsiella guamensis ATCC 49490</name>
    <dbReference type="NCBI Taxonomy" id="1005994"/>
    <lineage>
        <taxon>Bacteria</taxon>
        <taxon>Pseudomonadati</taxon>
        <taxon>Pseudomonadota</taxon>
        <taxon>Gammaproteobacteria</taxon>
        <taxon>Enterobacterales</taxon>
        <taxon>Enterobacteriaceae</taxon>
        <taxon>Trabulsiella</taxon>
    </lineage>
</organism>
<dbReference type="eggNOG" id="ENOG5031FBS">
    <property type="taxonomic scope" value="Bacteria"/>
</dbReference>
<dbReference type="RefSeq" id="WP_038159955.1">
    <property type="nucleotide sequence ID" value="NZ_JMTB01000105.1"/>
</dbReference>
<dbReference type="Proteomes" id="UP000028630">
    <property type="component" value="Unassembled WGS sequence"/>
</dbReference>
<gene>
    <name evidence="1" type="ORF">GTGU_03545</name>
</gene>
<evidence type="ECO:0000313" key="1">
    <source>
        <dbReference type="EMBL" id="KFC01028.1"/>
    </source>
</evidence>
<evidence type="ECO:0000313" key="2">
    <source>
        <dbReference type="Proteomes" id="UP000028630"/>
    </source>
</evidence>
<dbReference type="OrthoDB" id="6630475at2"/>
<proteinExistence type="predicted"/>
<reference evidence="2" key="1">
    <citation type="submission" date="2014-05" db="EMBL/GenBank/DDBJ databases">
        <title>ATOL: Assembling a taxonomically balanced genome-scale reconstruction of the evolutionary history of the Enterobacteriaceae.</title>
        <authorList>
            <person name="Plunkett G. III"/>
            <person name="Neeno-Eckwall E.C."/>
            <person name="Glasner J.D."/>
            <person name="Perna N.T."/>
        </authorList>
    </citation>
    <scope>NUCLEOTIDE SEQUENCE [LARGE SCALE GENOMIC DNA]</scope>
    <source>
        <strain evidence="2">ATCC 49490</strain>
    </source>
</reference>
<dbReference type="InterPro" id="IPR020359">
    <property type="entry name" value="Biofilm_regulator_BssR"/>
</dbReference>